<evidence type="ECO:0000259" key="14">
    <source>
        <dbReference type="Pfam" id="PF00520"/>
    </source>
</evidence>
<keyword evidence="7" id="KW-0630">Potassium</keyword>
<feature type="transmembrane region" description="Helical" evidence="13">
    <location>
        <begin position="488"/>
        <end position="507"/>
    </location>
</feature>
<keyword evidence="4 13" id="KW-0812">Transmembrane</keyword>
<comment type="caution">
    <text evidence="15">The sequence shown here is derived from an EMBL/GenBank/DDBJ whole genome shotgun (WGS) entry which is preliminary data.</text>
</comment>
<evidence type="ECO:0000256" key="2">
    <source>
        <dbReference type="ARBA" id="ARBA00022448"/>
    </source>
</evidence>
<dbReference type="GO" id="GO:0008076">
    <property type="term" value="C:voltage-gated potassium channel complex"/>
    <property type="evidence" value="ECO:0007669"/>
    <property type="project" value="InterPro"/>
</dbReference>
<evidence type="ECO:0000256" key="6">
    <source>
        <dbReference type="ARBA" id="ARBA00022882"/>
    </source>
</evidence>
<feature type="region of interest" description="Disordered" evidence="12">
    <location>
        <begin position="56"/>
        <end position="122"/>
    </location>
</feature>
<dbReference type="Gene3D" id="1.20.120.350">
    <property type="entry name" value="Voltage-gated potassium channels. Chain C"/>
    <property type="match status" value="1"/>
</dbReference>
<dbReference type="GO" id="GO:0005249">
    <property type="term" value="F:voltage-gated potassium channel activity"/>
    <property type="evidence" value="ECO:0007669"/>
    <property type="project" value="InterPro"/>
</dbReference>
<feature type="transmembrane region" description="Helical" evidence="13">
    <location>
        <begin position="252"/>
        <end position="271"/>
    </location>
</feature>
<dbReference type="Gene3D" id="1.10.287.70">
    <property type="match status" value="1"/>
</dbReference>
<dbReference type="PANTHER" id="PTHR11537">
    <property type="entry name" value="VOLTAGE-GATED POTASSIUM CHANNEL"/>
    <property type="match status" value="1"/>
</dbReference>
<gene>
    <name evidence="15" type="primary">KCNB2</name>
    <name evidence="15" type="ORF">AK812_SmicGene25094</name>
</gene>
<protein>
    <submittedName>
        <fullName evidence="15">Potassium voltage-gated channel subfamily B member 2</fullName>
    </submittedName>
</protein>
<organism evidence="15 16">
    <name type="scientific">Symbiodinium microadriaticum</name>
    <name type="common">Dinoflagellate</name>
    <name type="synonym">Zooxanthella microadriatica</name>
    <dbReference type="NCBI Taxonomy" id="2951"/>
    <lineage>
        <taxon>Eukaryota</taxon>
        <taxon>Sar</taxon>
        <taxon>Alveolata</taxon>
        <taxon>Dinophyceae</taxon>
        <taxon>Suessiales</taxon>
        <taxon>Symbiodiniaceae</taxon>
        <taxon>Symbiodinium</taxon>
    </lineage>
</organism>
<evidence type="ECO:0000256" key="11">
    <source>
        <dbReference type="ARBA" id="ARBA00023303"/>
    </source>
</evidence>
<feature type="transmembrane region" description="Helical" evidence="13">
    <location>
        <begin position="386"/>
        <end position="408"/>
    </location>
</feature>
<dbReference type="GO" id="GO:0001508">
    <property type="term" value="P:action potential"/>
    <property type="evidence" value="ECO:0007669"/>
    <property type="project" value="TreeGrafter"/>
</dbReference>
<keyword evidence="2" id="KW-0813">Transport</keyword>
<accession>A0A1Q9DCT7</accession>
<dbReference type="InterPro" id="IPR005821">
    <property type="entry name" value="Ion_trans_dom"/>
</dbReference>
<feature type="transmembrane region" description="Helical" evidence="13">
    <location>
        <begin position="283"/>
        <end position="302"/>
    </location>
</feature>
<evidence type="ECO:0000256" key="3">
    <source>
        <dbReference type="ARBA" id="ARBA00022538"/>
    </source>
</evidence>
<feature type="transmembrane region" description="Helical" evidence="13">
    <location>
        <begin position="308"/>
        <end position="334"/>
    </location>
</feature>
<keyword evidence="6" id="KW-0851">Voltage-gated channel</keyword>
<sequence>MSLQRAKRSSLAQTCGRQVPVHTSCAMPQHHPTPGELQPTPDHELITCHTTYKKAPKWSFPGRLSGVKPSGTEVGHYSSDDPHRDINGRYKRDPSWSMRSPKDNRSSSLPPGPGRYSSRDGPLRFTAPSWGFGSSSKEAQVTCPPCMQPIHFRRQNSRKTSKDEDKTESASAEDAARVIQSCWRKAAGSTRKPDDGPSPKASRDSDRPFYTHTLGLTYVSSTQRRMEEEGKTTAEKIFVTLSDPGSSSAAQIVSIVIVAFTVASICGFVLETDRLFYEMNPELWPLVEVICTVVFTVEYLTLALTCRFAGVPVVSFILAPSSVADLVALLPFYVEVVLRNAGFTNTAVLKSFKVVRLIRVLRVFKLGRYAAGLQIMWKAVVDSRQAISVLFFLLGIGVVMFSSTIFYLERLSCPLRDEFNATELTVYLAECNDTYNRGVSPSHGLCCSEDNSPLDFPSIVNACWWAVVTLTSLGYGDLYPKTVQGKCVGMMAMIAGLLLIALPIAIISQKFQDIYEANDKEDAKNRAAQRMKGAPHETWTLIPGSDVVRRLKALPVKDDQARAATQQMVKCLEEMWERREALGRERKYALSQTNRFHKAFDKLLVAMMSENS</sequence>
<dbReference type="PANTHER" id="PTHR11537:SF254">
    <property type="entry name" value="POTASSIUM VOLTAGE-GATED CHANNEL PROTEIN SHAB"/>
    <property type="match status" value="1"/>
</dbReference>
<dbReference type="InterPro" id="IPR027359">
    <property type="entry name" value="Volt_channel_dom_sf"/>
</dbReference>
<feature type="region of interest" description="Disordered" evidence="12">
    <location>
        <begin position="148"/>
        <end position="208"/>
    </location>
</feature>
<evidence type="ECO:0000256" key="8">
    <source>
        <dbReference type="ARBA" id="ARBA00022989"/>
    </source>
</evidence>
<evidence type="ECO:0000256" key="1">
    <source>
        <dbReference type="ARBA" id="ARBA00004141"/>
    </source>
</evidence>
<name>A0A1Q9DCT7_SYMMI</name>
<dbReference type="InterPro" id="IPR028325">
    <property type="entry name" value="VG_K_chnl"/>
</dbReference>
<keyword evidence="3" id="KW-0633">Potassium transport</keyword>
<evidence type="ECO:0000256" key="10">
    <source>
        <dbReference type="ARBA" id="ARBA00023136"/>
    </source>
</evidence>
<dbReference type="AlphaFoldDB" id="A0A1Q9DCT7"/>
<evidence type="ECO:0000313" key="15">
    <source>
        <dbReference type="EMBL" id="OLP93033.1"/>
    </source>
</evidence>
<feature type="compositionally biased region" description="Basic and acidic residues" evidence="12">
    <location>
        <begin position="78"/>
        <end position="105"/>
    </location>
</feature>
<keyword evidence="16" id="KW-1185">Reference proteome</keyword>
<proteinExistence type="predicted"/>
<dbReference type="Proteomes" id="UP000186817">
    <property type="component" value="Unassembled WGS sequence"/>
</dbReference>
<evidence type="ECO:0000256" key="7">
    <source>
        <dbReference type="ARBA" id="ARBA00022958"/>
    </source>
</evidence>
<keyword evidence="10 13" id="KW-0472">Membrane</keyword>
<keyword evidence="5" id="KW-0631">Potassium channel</keyword>
<reference evidence="15 16" key="1">
    <citation type="submission" date="2016-02" db="EMBL/GenBank/DDBJ databases">
        <title>Genome analysis of coral dinoflagellate symbionts highlights evolutionary adaptations to a symbiotic lifestyle.</title>
        <authorList>
            <person name="Aranda M."/>
            <person name="Li Y."/>
            <person name="Liew Y.J."/>
            <person name="Baumgarten S."/>
            <person name="Simakov O."/>
            <person name="Wilson M."/>
            <person name="Piel J."/>
            <person name="Ashoor H."/>
            <person name="Bougouffa S."/>
            <person name="Bajic V.B."/>
            <person name="Ryu T."/>
            <person name="Ravasi T."/>
            <person name="Bayer T."/>
            <person name="Micklem G."/>
            <person name="Kim H."/>
            <person name="Bhak J."/>
            <person name="Lajeunesse T.C."/>
            <person name="Voolstra C.R."/>
        </authorList>
    </citation>
    <scope>NUCLEOTIDE SEQUENCE [LARGE SCALE GENOMIC DNA]</scope>
    <source>
        <strain evidence="15 16">CCMP2467</strain>
    </source>
</reference>
<evidence type="ECO:0000256" key="5">
    <source>
        <dbReference type="ARBA" id="ARBA00022826"/>
    </source>
</evidence>
<dbReference type="SUPFAM" id="SSF81324">
    <property type="entry name" value="Voltage-gated potassium channels"/>
    <property type="match status" value="1"/>
</dbReference>
<evidence type="ECO:0000256" key="13">
    <source>
        <dbReference type="SAM" id="Phobius"/>
    </source>
</evidence>
<dbReference type="PRINTS" id="PR00169">
    <property type="entry name" value="KCHANNEL"/>
</dbReference>
<evidence type="ECO:0000313" key="16">
    <source>
        <dbReference type="Proteomes" id="UP000186817"/>
    </source>
</evidence>
<dbReference type="EMBL" id="LSRX01000596">
    <property type="protein sequence ID" value="OLP93033.1"/>
    <property type="molecule type" value="Genomic_DNA"/>
</dbReference>
<evidence type="ECO:0000256" key="12">
    <source>
        <dbReference type="SAM" id="MobiDB-lite"/>
    </source>
</evidence>
<keyword evidence="8 13" id="KW-1133">Transmembrane helix</keyword>
<feature type="domain" description="Ion transport" evidence="14">
    <location>
        <begin position="251"/>
        <end position="517"/>
    </location>
</feature>
<evidence type="ECO:0000256" key="9">
    <source>
        <dbReference type="ARBA" id="ARBA00023065"/>
    </source>
</evidence>
<keyword evidence="11" id="KW-0407">Ion channel</keyword>
<keyword evidence="9" id="KW-0406">Ion transport</keyword>
<evidence type="ECO:0000256" key="4">
    <source>
        <dbReference type="ARBA" id="ARBA00022692"/>
    </source>
</evidence>
<dbReference type="OrthoDB" id="415460at2759"/>
<dbReference type="Pfam" id="PF00520">
    <property type="entry name" value="Ion_trans"/>
    <property type="match status" value="1"/>
</dbReference>
<comment type="subcellular location">
    <subcellularLocation>
        <location evidence="1">Membrane</location>
        <topology evidence="1">Multi-pass membrane protein</topology>
    </subcellularLocation>
</comment>
<feature type="compositionally biased region" description="Basic and acidic residues" evidence="12">
    <location>
        <begin position="191"/>
        <end position="208"/>
    </location>
</feature>